<dbReference type="PANTHER" id="PTHR34595:SF7">
    <property type="entry name" value="SLL1039 PROTEIN"/>
    <property type="match status" value="1"/>
</dbReference>
<comment type="caution">
    <text evidence="3">The sequence shown here is derived from an EMBL/GenBank/DDBJ whole genome shotgun (WGS) entry which is preliminary data.</text>
</comment>
<protein>
    <submittedName>
        <fullName evidence="3">Uncharacterized protein</fullName>
    </submittedName>
</protein>
<dbReference type="RefSeq" id="WP_134440693.1">
    <property type="nucleotide sequence ID" value="NZ_LXQC01000165.1"/>
</dbReference>
<dbReference type="PANTHER" id="PTHR34595">
    <property type="entry name" value="BLR5612 PROTEIN"/>
    <property type="match status" value="1"/>
</dbReference>
<evidence type="ECO:0000259" key="2">
    <source>
        <dbReference type="Pfam" id="PF14403"/>
    </source>
</evidence>
<feature type="domain" description="DUF403" evidence="1">
    <location>
        <begin position="459"/>
        <end position="777"/>
    </location>
</feature>
<dbReference type="AlphaFoldDB" id="A0A4Y8P9A6"/>
<dbReference type="Proteomes" id="UP000297713">
    <property type="component" value="Unassembled WGS sequence"/>
</dbReference>
<feature type="domain" description="Circularly permuted ATP-grasp type 2" evidence="2">
    <location>
        <begin position="51"/>
        <end position="404"/>
    </location>
</feature>
<evidence type="ECO:0000313" key="4">
    <source>
        <dbReference type="Proteomes" id="UP000297713"/>
    </source>
</evidence>
<evidence type="ECO:0000313" key="3">
    <source>
        <dbReference type="EMBL" id="TFE66990.1"/>
    </source>
</evidence>
<dbReference type="Pfam" id="PF14403">
    <property type="entry name" value="CP_ATPgrasp_2"/>
    <property type="match status" value="1"/>
</dbReference>
<organism evidence="3 4">
    <name type="scientific">Methylacidiphilum caldifontis</name>
    <dbReference type="NCBI Taxonomy" id="2795386"/>
    <lineage>
        <taxon>Bacteria</taxon>
        <taxon>Pseudomonadati</taxon>
        <taxon>Verrucomicrobiota</taxon>
        <taxon>Methylacidiphilae</taxon>
        <taxon>Methylacidiphilales</taxon>
        <taxon>Methylacidiphilaceae</taxon>
        <taxon>Methylacidiphilum (ex Ratnadevi et al. 2023)</taxon>
    </lineage>
</organism>
<dbReference type="Pfam" id="PF04168">
    <property type="entry name" value="Alpha-E"/>
    <property type="match status" value="1"/>
</dbReference>
<accession>A0A4Y8P9A6</accession>
<sequence>MSRMILEKQASSLTEENLYMAQKAMGLNFELMGIYPYPLDNGEQYSIDPWPIILCEEDWVVIREGIEQRVKGWRKFLKDLYFEKTIFKNKVIPFEPFFSSQRYRRECVNLNPAGEEYCYFFSCELAKEENGNWIVLHDELEIPQNIMLAEEIRKGLKETLPELFNGVEPLGCLDYPEKILEALSQVLPEDNEGLVALVTEKAEDWEAALLARRMGIPLFLSTDLVVLEGKLYAKTLGGLEPIAILLRRTADSRLDPIANRCSIDQGIAGLFWCLRKGNLKLVNAAGCGIVSDPLLQSYGSKIISFYLKERPLLNSLPTYPASDPDAFSLFLDSPADYILKDREAKVEPQGINQWVDWAKAKKIPQRVLSSLVVQKRLSFKKFPSFYGSSLSYKPFSFVFYGVVKENRSELLPIVLGKGCQENEKRLLLKDVWLYQEKLSRASELTLYSLPYSENRISILSRVAESMYWLGRYLTRALQLHHIILSFWSYEDKALLENSEVLSFFLKELADYFSARAFKSSYPKDHLSLFFQFFMGSKGEDSVINCISRCFENGAKIRDSIPPEVWISLSSLYYKLQKQSFENKSLDYAQLLAEFSLDSAKLLSAIDEHLLRNEQWKFFQVGRFYEKARFSILLSRFCLKLIEKKDSQGYNFLALLEKILKLSSALYAYRSLYHYPFSAHKAIALFLFDEQFSRSVSFCLDQVETMLKFIERFPSMSAKPLSIIRYLNAKLKRWSEELKATSPSGVTNTDPVFVYKPWIEQIEKELFEFHLLLTDYYFTHQSAIQTSKVSSP</sequence>
<gene>
    <name evidence="3" type="ORF">A7Q10_01685</name>
</gene>
<proteinExistence type="predicted"/>
<keyword evidence="4" id="KW-1185">Reference proteome</keyword>
<dbReference type="SUPFAM" id="SSF56059">
    <property type="entry name" value="Glutathione synthetase ATP-binding domain-like"/>
    <property type="match status" value="1"/>
</dbReference>
<dbReference type="InterPro" id="IPR025841">
    <property type="entry name" value="CP_ATPgrasp_2"/>
</dbReference>
<evidence type="ECO:0000259" key="1">
    <source>
        <dbReference type="Pfam" id="PF04168"/>
    </source>
</evidence>
<dbReference type="OrthoDB" id="9803842at2"/>
<dbReference type="InterPro" id="IPR007296">
    <property type="entry name" value="DUF403"/>
</dbReference>
<dbReference type="EMBL" id="LXQC01000165">
    <property type="protein sequence ID" value="TFE66990.1"/>
    <property type="molecule type" value="Genomic_DNA"/>
</dbReference>
<dbReference type="Gene3D" id="3.40.50.11290">
    <property type="match status" value="1"/>
</dbReference>
<name>A0A4Y8P9A6_9BACT</name>
<reference evidence="3 4" key="1">
    <citation type="submission" date="2016-05" db="EMBL/GenBank/DDBJ databases">
        <title>Diversity and Homogeneity among Thermoacidophilic Verrucomicrobia Methanotrophs Linked with Geographical Origin.</title>
        <authorList>
            <person name="Erikstad H.-A."/>
            <person name="Smestad N.B."/>
            <person name="Ceballos R.M."/>
            <person name="Birkeland N.-K."/>
        </authorList>
    </citation>
    <scope>NUCLEOTIDE SEQUENCE [LARGE SCALE GENOMIC DNA]</scope>
    <source>
        <strain evidence="3 4">Phi</strain>
    </source>
</reference>
<dbReference type="InterPro" id="IPR051680">
    <property type="entry name" value="ATP-dep_Glu-Cys_Ligase-2"/>
</dbReference>